<feature type="transmembrane region" description="Helical" evidence="6">
    <location>
        <begin position="16"/>
        <end position="35"/>
    </location>
</feature>
<keyword evidence="5 6" id="KW-0472">Membrane</keyword>
<evidence type="ECO:0000256" key="1">
    <source>
        <dbReference type="ARBA" id="ARBA00004236"/>
    </source>
</evidence>
<name>A0A1S1WYB9_9NEIS</name>
<sequence>MHFRKEAAAEGSGQLLAPYEILAGLALAGAAAYWLRRRYLQGGRIAGAEDGVRVVGKCRLSVKTTIYVIHHRDREIVLAEHEHGVTAIRDDLKP</sequence>
<organism evidence="7 8">
    <name type="scientific">Chromobacterium sphagni</name>
    <dbReference type="NCBI Taxonomy" id="1903179"/>
    <lineage>
        <taxon>Bacteria</taxon>
        <taxon>Pseudomonadati</taxon>
        <taxon>Pseudomonadota</taxon>
        <taxon>Betaproteobacteria</taxon>
        <taxon>Neisseriales</taxon>
        <taxon>Chromobacteriaceae</taxon>
        <taxon>Chromobacterium</taxon>
    </lineage>
</organism>
<protein>
    <submittedName>
        <fullName evidence="7">Uncharacterized protein</fullName>
    </submittedName>
</protein>
<evidence type="ECO:0000256" key="3">
    <source>
        <dbReference type="ARBA" id="ARBA00022692"/>
    </source>
</evidence>
<dbReference type="InterPro" id="IPR022781">
    <property type="entry name" value="Flagellar_biosynth_FliO"/>
</dbReference>
<dbReference type="EMBL" id="MKCS01000001">
    <property type="protein sequence ID" value="OHX12058.1"/>
    <property type="molecule type" value="Genomic_DNA"/>
</dbReference>
<keyword evidence="4 6" id="KW-1133">Transmembrane helix</keyword>
<reference evidence="7 8" key="1">
    <citation type="submission" date="2016-09" db="EMBL/GenBank/DDBJ databases">
        <title>Chromobacterium muskegensis sp. nov., an insecticidal bacterium isolated from Sphagnum bogs.</title>
        <authorList>
            <person name="Sparks M.E."/>
            <person name="Blackburn M.B."/>
            <person name="Gundersen-Rindal D.E."/>
            <person name="Mitchell A."/>
            <person name="Farrar R."/>
            <person name="Kuhar D."/>
        </authorList>
    </citation>
    <scope>NUCLEOTIDE SEQUENCE [LARGE SCALE GENOMIC DNA]</scope>
    <source>
        <strain evidence="7 8">37-2</strain>
    </source>
</reference>
<keyword evidence="2" id="KW-1003">Cell membrane</keyword>
<keyword evidence="3 6" id="KW-0812">Transmembrane</keyword>
<comment type="subcellular location">
    <subcellularLocation>
        <location evidence="1">Cell membrane</location>
    </subcellularLocation>
</comment>
<dbReference type="GO" id="GO:0016020">
    <property type="term" value="C:membrane"/>
    <property type="evidence" value="ECO:0007669"/>
    <property type="project" value="InterPro"/>
</dbReference>
<dbReference type="Proteomes" id="UP000180088">
    <property type="component" value="Unassembled WGS sequence"/>
</dbReference>
<evidence type="ECO:0000256" key="4">
    <source>
        <dbReference type="ARBA" id="ARBA00022989"/>
    </source>
</evidence>
<dbReference type="AlphaFoldDB" id="A0A1S1WYB9"/>
<evidence type="ECO:0000256" key="6">
    <source>
        <dbReference type="SAM" id="Phobius"/>
    </source>
</evidence>
<accession>A0A1S1WYB9</accession>
<proteinExistence type="predicted"/>
<evidence type="ECO:0000313" key="8">
    <source>
        <dbReference type="Proteomes" id="UP000180088"/>
    </source>
</evidence>
<gene>
    <name evidence="7" type="ORF">BI347_00045</name>
</gene>
<dbReference type="GO" id="GO:0044781">
    <property type="term" value="P:bacterial-type flagellum organization"/>
    <property type="evidence" value="ECO:0007669"/>
    <property type="project" value="InterPro"/>
</dbReference>
<dbReference type="STRING" id="1903179.BI347_00045"/>
<evidence type="ECO:0000313" key="7">
    <source>
        <dbReference type="EMBL" id="OHX12058.1"/>
    </source>
</evidence>
<comment type="caution">
    <text evidence="7">The sequence shown here is derived from an EMBL/GenBank/DDBJ whole genome shotgun (WGS) entry which is preliminary data.</text>
</comment>
<dbReference type="Pfam" id="PF04347">
    <property type="entry name" value="FliO"/>
    <property type="match status" value="1"/>
</dbReference>
<evidence type="ECO:0000256" key="2">
    <source>
        <dbReference type="ARBA" id="ARBA00022475"/>
    </source>
</evidence>
<evidence type="ECO:0000256" key="5">
    <source>
        <dbReference type="ARBA" id="ARBA00023136"/>
    </source>
</evidence>